<dbReference type="InParanoid" id="A0A0V0QCI1"/>
<dbReference type="EMBL" id="LDAU01000202">
    <property type="protein sequence ID" value="KRW99912.1"/>
    <property type="molecule type" value="Genomic_DNA"/>
</dbReference>
<reference evidence="1 2" key="1">
    <citation type="journal article" date="2015" name="Sci. Rep.">
        <title>Genome of the facultative scuticociliatosis pathogen Pseudocohnilembus persalinus provides insight into its virulence through horizontal gene transfer.</title>
        <authorList>
            <person name="Xiong J."/>
            <person name="Wang G."/>
            <person name="Cheng J."/>
            <person name="Tian M."/>
            <person name="Pan X."/>
            <person name="Warren A."/>
            <person name="Jiang C."/>
            <person name="Yuan D."/>
            <person name="Miao W."/>
        </authorList>
    </citation>
    <scope>NUCLEOTIDE SEQUENCE [LARGE SCALE GENOMIC DNA]</scope>
    <source>
        <strain evidence="1">36N120E</strain>
    </source>
</reference>
<gene>
    <name evidence="1" type="ORF">PPERSA_12588</name>
</gene>
<keyword evidence="2" id="KW-1185">Reference proteome</keyword>
<evidence type="ECO:0000313" key="2">
    <source>
        <dbReference type="Proteomes" id="UP000054937"/>
    </source>
</evidence>
<name>A0A0V0QCI1_PSEPJ</name>
<evidence type="ECO:0000313" key="1">
    <source>
        <dbReference type="EMBL" id="KRW99912.1"/>
    </source>
</evidence>
<organism evidence="1 2">
    <name type="scientific">Pseudocohnilembus persalinus</name>
    <name type="common">Ciliate</name>
    <dbReference type="NCBI Taxonomy" id="266149"/>
    <lineage>
        <taxon>Eukaryota</taxon>
        <taxon>Sar</taxon>
        <taxon>Alveolata</taxon>
        <taxon>Ciliophora</taxon>
        <taxon>Intramacronucleata</taxon>
        <taxon>Oligohymenophorea</taxon>
        <taxon>Scuticociliatia</taxon>
        <taxon>Philasterida</taxon>
        <taxon>Pseudocohnilembidae</taxon>
        <taxon>Pseudocohnilembus</taxon>
    </lineage>
</organism>
<dbReference type="InterPro" id="IPR029147">
    <property type="entry name" value="CFAP77"/>
</dbReference>
<dbReference type="Proteomes" id="UP000054937">
    <property type="component" value="Unassembled WGS sequence"/>
</dbReference>
<dbReference type="PANTHER" id="PTHR28617">
    <property type="entry name" value="CILIA- AND FLAGELLA-ASSOCIATED PROTEIN 77"/>
    <property type="match status" value="1"/>
</dbReference>
<accession>A0A0V0QCI1</accession>
<proteinExistence type="predicted"/>
<protein>
    <submittedName>
        <fullName evidence="1">Uncharacterized protein</fullName>
    </submittedName>
</protein>
<dbReference type="PANTHER" id="PTHR28617:SF1">
    <property type="entry name" value="CILIA- AND FLAGELLA-ASSOCIATED PROTEIN 77"/>
    <property type="match status" value="1"/>
</dbReference>
<dbReference type="OrthoDB" id="532484at2759"/>
<dbReference type="Pfam" id="PF14825">
    <property type="entry name" value="CFAP77"/>
    <property type="match status" value="1"/>
</dbReference>
<sequence>MKLEKVNKALSEWNYPSQSCSKIPPRDFLVMNKMAIKDKIINPKGQSEYRKSHEVRQLLKEGKKYSQIKLPENQFRYGVPNKPSTPINRIIQQEYANESEKQYLQEYEQKMLKIQQEKREKHWSLPQKAN</sequence>
<dbReference type="AlphaFoldDB" id="A0A0V0QCI1"/>
<comment type="caution">
    <text evidence="1">The sequence shown here is derived from an EMBL/GenBank/DDBJ whole genome shotgun (WGS) entry which is preliminary data.</text>
</comment>